<dbReference type="GeneID" id="113600293"/>
<dbReference type="KEGG" id="aju:113600293"/>
<feature type="compositionally biased region" description="Low complexity" evidence="1">
    <location>
        <begin position="146"/>
        <end position="167"/>
    </location>
</feature>
<evidence type="ECO:0000313" key="3">
    <source>
        <dbReference type="RefSeq" id="XP_026918857.2"/>
    </source>
</evidence>
<reference evidence="3" key="1">
    <citation type="submission" date="2025-08" db="UniProtKB">
        <authorList>
            <consortium name="RefSeq"/>
        </authorList>
    </citation>
    <scope>IDENTIFICATION</scope>
    <source>
        <tissue evidence="3">Blood</tissue>
    </source>
</reference>
<sequence length="279" mass="29450">MRNLGSPFTWKAAGAGRSQTCDSPTRRISLRHFQRSPQAHLPSPKPGLRRRPGSEPAAPPPRSPSPAPQLGLRGRRPRPPAGSIVYHPQQKRPKRLGAGGRRGEWAHPSGPGGPADAELRPSPSPSRVPPLAPPSGLDVRVPATLPSAPAPTHHWPAPAPRAARVPQAPSPHQPSGKLSNSRWSPQLESPESRRARGARAGPGRTPTGCLAGSGPETLGWAAASQRSTEEKQVELHDWGGAGGCPRGQTREPRGRRLRAQSSAGADCAATPRQVSPPEQ</sequence>
<dbReference type="AlphaFoldDB" id="A0A6J1ZMX1"/>
<accession>A0A6J1ZMX1</accession>
<dbReference type="PRINTS" id="PR01217">
    <property type="entry name" value="PRICHEXTENSN"/>
</dbReference>
<feature type="compositionally biased region" description="Pro residues" evidence="1">
    <location>
        <begin position="57"/>
        <end position="67"/>
    </location>
</feature>
<keyword evidence="2" id="KW-1185">Reference proteome</keyword>
<feature type="compositionally biased region" description="Polar residues" evidence="1">
    <location>
        <begin position="176"/>
        <end position="189"/>
    </location>
</feature>
<evidence type="ECO:0000256" key="1">
    <source>
        <dbReference type="SAM" id="MobiDB-lite"/>
    </source>
</evidence>
<feature type="compositionally biased region" description="Pro residues" evidence="1">
    <location>
        <begin position="122"/>
        <end position="133"/>
    </location>
</feature>
<feature type="region of interest" description="Disordered" evidence="1">
    <location>
        <begin position="1"/>
        <end position="279"/>
    </location>
</feature>
<feature type="compositionally biased region" description="Low complexity" evidence="1">
    <location>
        <begin position="198"/>
        <end position="208"/>
    </location>
</feature>
<dbReference type="Proteomes" id="UP001652583">
    <property type="component" value="Chromosome D2"/>
</dbReference>
<protein>
    <submittedName>
        <fullName evidence="3">Translation initiation factor IF-2-like</fullName>
    </submittedName>
</protein>
<name>A0A6J1ZMX1_ACIJB</name>
<feature type="compositionally biased region" description="Basic and acidic residues" evidence="1">
    <location>
        <begin position="227"/>
        <end position="237"/>
    </location>
</feature>
<evidence type="ECO:0000313" key="2">
    <source>
        <dbReference type="Proteomes" id="UP001652583"/>
    </source>
</evidence>
<gene>
    <name evidence="3" type="primary">LOC113600293</name>
</gene>
<dbReference type="RefSeq" id="XP_026918857.2">
    <property type="nucleotide sequence ID" value="XM_027063056.2"/>
</dbReference>
<proteinExistence type="predicted"/>
<organism evidence="2 3">
    <name type="scientific">Acinonyx jubatus</name>
    <name type="common">Cheetah</name>
    <dbReference type="NCBI Taxonomy" id="32536"/>
    <lineage>
        <taxon>Eukaryota</taxon>
        <taxon>Metazoa</taxon>
        <taxon>Chordata</taxon>
        <taxon>Craniata</taxon>
        <taxon>Vertebrata</taxon>
        <taxon>Euteleostomi</taxon>
        <taxon>Mammalia</taxon>
        <taxon>Eutheria</taxon>
        <taxon>Laurasiatheria</taxon>
        <taxon>Carnivora</taxon>
        <taxon>Feliformia</taxon>
        <taxon>Felidae</taxon>
        <taxon>Felinae</taxon>
        <taxon>Acinonyx</taxon>
    </lineage>
</organism>